<dbReference type="Gramene" id="PRQ47763">
    <property type="protein sequence ID" value="PRQ47763"/>
    <property type="gene ID" value="RchiOBHm_Chr2g0103271"/>
</dbReference>
<name>A0A2P6RMV8_ROSCH</name>
<comment type="caution">
    <text evidence="1">The sequence shown here is derived from an EMBL/GenBank/DDBJ whole genome shotgun (WGS) entry which is preliminary data.</text>
</comment>
<dbReference type="EMBL" id="PDCK01000040">
    <property type="protein sequence ID" value="PRQ47763.1"/>
    <property type="molecule type" value="Genomic_DNA"/>
</dbReference>
<keyword evidence="2" id="KW-1185">Reference proteome</keyword>
<evidence type="ECO:0000313" key="1">
    <source>
        <dbReference type="EMBL" id="PRQ47763.1"/>
    </source>
</evidence>
<organism evidence="1 2">
    <name type="scientific">Rosa chinensis</name>
    <name type="common">China rose</name>
    <dbReference type="NCBI Taxonomy" id="74649"/>
    <lineage>
        <taxon>Eukaryota</taxon>
        <taxon>Viridiplantae</taxon>
        <taxon>Streptophyta</taxon>
        <taxon>Embryophyta</taxon>
        <taxon>Tracheophyta</taxon>
        <taxon>Spermatophyta</taxon>
        <taxon>Magnoliopsida</taxon>
        <taxon>eudicotyledons</taxon>
        <taxon>Gunneridae</taxon>
        <taxon>Pentapetalae</taxon>
        <taxon>rosids</taxon>
        <taxon>fabids</taxon>
        <taxon>Rosales</taxon>
        <taxon>Rosaceae</taxon>
        <taxon>Rosoideae</taxon>
        <taxon>Rosoideae incertae sedis</taxon>
        <taxon>Rosa</taxon>
    </lineage>
</organism>
<dbReference type="AlphaFoldDB" id="A0A2P6RMV8"/>
<proteinExistence type="predicted"/>
<accession>A0A2P6RMV8</accession>
<reference evidence="1 2" key="1">
    <citation type="journal article" date="2018" name="Nat. Genet.">
        <title>The Rosa genome provides new insights in the design of modern roses.</title>
        <authorList>
            <person name="Bendahmane M."/>
        </authorList>
    </citation>
    <scope>NUCLEOTIDE SEQUENCE [LARGE SCALE GENOMIC DNA]</scope>
    <source>
        <strain evidence="2">cv. Old Blush</strain>
    </source>
</reference>
<gene>
    <name evidence="1" type="ORF">RchiOBHm_Chr2g0103271</name>
</gene>
<evidence type="ECO:0000313" key="2">
    <source>
        <dbReference type="Proteomes" id="UP000238479"/>
    </source>
</evidence>
<sequence length="137" mass="14315">MAAREGLDVRPVDGGSDCIGLMSRSGVDAEGWDQVLRGVLMVSSTGRRGAAVENDQGRVWFCGGIAIVGYIDRSAAGMGDEGVTCVAAALQGLNLAAWQGLRSSCLLGFSLVVVHGPQVGIWAFLRGGFGPFWFLIV</sequence>
<dbReference type="Proteomes" id="UP000238479">
    <property type="component" value="Chromosome 2"/>
</dbReference>
<protein>
    <submittedName>
        <fullName evidence="1">Uncharacterized protein</fullName>
    </submittedName>
</protein>